<gene>
    <name evidence="1" type="ORF">HMPREF9141_1931</name>
</gene>
<sequence length="61" mass="7025">MRLHGMTVLNQTVFAKEDKLKDKMQERKIETMLSIGVSFRLLQTTYSHVIGVCKYFCAAQS</sequence>
<dbReference type="AlphaFoldDB" id="F0F8L4"/>
<protein>
    <submittedName>
        <fullName evidence="1">Uncharacterized protein</fullName>
    </submittedName>
</protein>
<proteinExistence type="predicted"/>
<evidence type="ECO:0000313" key="1">
    <source>
        <dbReference type="EMBL" id="EGC19391.1"/>
    </source>
</evidence>
<dbReference type="STRING" id="888743.HMPREF9141_1931"/>
<organism evidence="1 2">
    <name type="scientific">Prevotella multiformis DSM 16608</name>
    <dbReference type="NCBI Taxonomy" id="888743"/>
    <lineage>
        <taxon>Bacteria</taxon>
        <taxon>Pseudomonadati</taxon>
        <taxon>Bacteroidota</taxon>
        <taxon>Bacteroidia</taxon>
        <taxon>Bacteroidales</taxon>
        <taxon>Prevotellaceae</taxon>
        <taxon>Prevotella</taxon>
    </lineage>
</organism>
<dbReference type="Proteomes" id="UP000005697">
    <property type="component" value="Unassembled WGS sequence"/>
</dbReference>
<keyword evidence="2" id="KW-1185">Reference proteome</keyword>
<reference evidence="1 2" key="1">
    <citation type="submission" date="2011-01" db="EMBL/GenBank/DDBJ databases">
        <authorList>
            <person name="Muzny D."/>
            <person name="Qin X."/>
            <person name="Deng J."/>
            <person name="Jiang H."/>
            <person name="Liu Y."/>
            <person name="Qu J."/>
            <person name="Song X.-Z."/>
            <person name="Zhang L."/>
            <person name="Thornton R."/>
            <person name="Coyle M."/>
            <person name="Francisco L."/>
            <person name="Jackson L."/>
            <person name="Javaid M."/>
            <person name="Korchina V."/>
            <person name="Kovar C."/>
            <person name="Mata R."/>
            <person name="Mathew T."/>
            <person name="Ngo R."/>
            <person name="Nguyen L."/>
            <person name="Nguyen N."/>
            <person name="Okwuonu G."/>
            <person name="Ongeri F."/>
            <person name="Pham C."/>
            <person name="Simmons D."/>
            <person name="Wilczek-Boney K."/>
            <person name="Hale W."/>
            <person name="Jakkamsetti A."/>
            <person name="Pham P."/>
            <person name="Ruth R."/>
            <person name="San Lucas F."/>
            <person name="Warren J."/>
            <person name="Zhang J."/>
            <person name="Zhao Z."/>
            <person name="Zhou C."/>
            <person name="Zhu D."/>
            <person name="Lee S."/>
            <person name="Bess C."/>
            <person name="Blankenburg K."/>
            <person name="Forbes L."/>
            <person name="Fu Q."/>
            <person name="Gubbala S."/>
            <person name="Hirani K."/>
            <person name="Jayaseelan J.C."/>
            <person name="Lara F."/>
            <person name="Munidasa M."/>
            <person name="Palculict T."/>
            <person name="Patil S."/>
            <person name="Pu L.-L."/>
            <person name="Saada N."/>
            <person name="Tang L."/>
            <person name="Weissenberger G."/>
            <person name="Zhu Y."/>
            <person name="Hemphill L."/>
            <person name="Shang Y."/>
            <person name="Youmans B."/>
            <person name="Ayvaz T."/>
            <person name="Ross M."/>
            <person name="Santibanez J."/>
            <person name="Aqrawi P."/>
            <person name="Gross S."/>
            <person name="Joshi V."/>
            <person name="Fowler G."/>
            <person name="Nazareth L."/>
            <person name="Reid J."/>
            <person name="Worley K."/>
            <person name="Petrosino J."/>
            <person name="Highlander S."/>
            <person name="Gibbs R."/>
        </authorList>
    </citation>
    <scope>NUCLEOTIDE SEQUENCE [LARGE SCALE GENOMIC DNA]</scope>
    <source>
        <strain evidence="1 2">DSM 16608</strain>
    </source>
</reference>
<dbReference type="HOGENOM" id="CLU_210376_0_0_10"/>
<dbReference type="EMBL" id="AEWX01000027">
    <property type="protein sequence ID" value="EGC19391.1"/>
    <property type="molecule type" value="Genomic_DNA"/>
</dbReference>
<accession>F0F8L4</accession>
<comment type="caution">
    <text evidence="1">The sequence shown here is derived from an EMBL/GenBank/DDBJ whole genome shotgun (WGS) entry which is preliminary data.</text>
</comment>
<name>F0F8L4_9BACT</name>
<evidence type="ECO:0000313" key="2">
    <source>
        <dbReference type="Proteomes" id="UP000005697"/>
    </source>
</evidence>